<reference evidence="2 3" key="1">
    <citation type="submission" date="2018-09" db="EMBL/GenBank/DDBJ databases">
        <title>Discovery and Ecogenomic Context for Candidatus Cryosericales, a Global Caldiserica Order Active in Thawing Permafrost.</title>
        <authorList>
            <person name="Martinez M.A."/>
            <person name="Woodcroft B.J."/>
            <person name="Ignacio Espinoza J.C."/>
            <person name="Zayed A."/>
            <person name="Singleton C.M."/>
            <person name="Boyd J."/>
            <person name="Li Y.-F."/>
            <person name="Purvine S."/>
            <person name="Maughan H."/>
            <person name="Hodgkins S.B."/>
            <person name="Anderson D."/>
            <person name="Sederholm M."/>
            <person name="Temperton B."/>
            <person name="Saleska S.R."/>
            <person name="Tyson G.W."/>
            <person name="Rich V.I."/>
        </authorList>
    </citation>
    <scope>NUCLEOTIDE SEQUENCE [LARGE SCALE GENOMIC DNA]</scope>
    <source>
        <strain evidence="2 3">SMC1</strain>
    </source>
</reference>
<feature type="transmembrane region" description="Helical" evidence="1">
    <location>
        <begin position="212"/>
        <end position="235"/>
    </location>
</feature>
<dbReference type="Proteomes" id="UP000266113">
    <property type="component" value="Unassembled WGS sequence"/>
</dbReference>
<dbReference type="EMBL" id="QXIY01000035">
    <property type="protein sequence ID" value="RIE16179.1"/>
    <property type="molecule type" value="Genomic_DNA"/>
</dbReference>
<evidence type="ECO:0000256" key="1">
    <source>
        <dbReference type="SAM" id="Phobius"/>
    </source>
</evidence>
<name>A0A398DQC1_9BACT</name>
<dbReference type="RefSeq" id="WP_119086287.1">
    <property type="nucleotide sequence ID" value="NZ_QXIY01000035.1"/>
</dbReference>
<feature type="transmembrane region" description="Helical" evidence="1">
    <location>
        <begin position="173"/>
        <end position="192"/>
    </location>
</feature>
<feature type="transmembrane region" description="Helical" evidence="1">
    <location>
        <begin position="272"/>
        <end position="289"/>
    </location>
</feature>
<sequence length="305" mass="33092">MNAHITEFLERVRPFLVAADEQDVLREIAGSIEDKEAVMPGGDTDENMIAAIATMGDPRDVAAAWSTAKPAVAANYRKVHWLVAGLLFAVTVGLAIISAITGGSTFVVPIFYVPSLTPLSLLYYLPFAFVFDYGLASILIQVNEHFGNRVGIEWVRGIVHHDRKRGRPTVGKVVGALVGVAGMLVLYLFARFSMLYVLNLQGPVHFMAVPFFVPFAICLLAQSGAVFVVTCLQYARDWPGYAFVRPLAGMIALLVAATVIKQPVQSGLAEGALRGLLVLIVLLETWNLFKGVAEAFFAWNAAPEL</sequence>
<dbReference type="AlphaFoldDB" id="A0A398DQC1"/>
<keyword evidence="1" id="KW-0812">Transmembrane</keyword>
<proteinExistence type="predicted"/>
<keyword evidence="1" id="KW-0472">Membrane</keyword>
<feature type="transmembrane region" description="Helical" evidence="1">
    <location>
        <begin position="242"/>
        <end position="260"/>
    </location>
</feature>
<keyword evidence="1" id="KW-1133">Transmembrane helix</keyword>
<organism evidence="2 3">
    <name type="scientific">Candidatus Cryosericum septentrionale</name>
    <dbReference type="NCBI Taxonomy" id="2290913"/>
    <lineage>
        <taxon>Bacteria</taxon>
        <taxon>Pseudomonadati</taxon>
        <taxon>Caldisericota/Cryosericota group</taxon>
        <taxon>Candidatus Cryosericota</taxon>
        <taxon>Candidatus Cryosericia</taxon>
        <taxon>Candidatus Cryosericales</taxon>
        <taxon>Candidatus Cryosericaceae</taxon>
        <taxon>Candidatus Cryosericum</taxon>
    </lineage>
</organism>
<feature type="transmembrane region" description="Helical" evidence="1">
    <location>
        <begin position="121"/>
        <end position="140"/>
    </location>
</feature>
<keyword evidence="3" id="KW-1185">Reference proteome</keyword>
<accession>A0A398DQC1</accession>
<gene>
    <name evidence="2" type="ORF">SMC1_08155</name>
</gene>
<feature type="transmembrane region" description="Helical" evidence="1">
    <location>
        <begin position="79"/>
        <end position="101"/>
    </location>
</feature>
<comment type="caution">
    <text evidence="2">The sequence shown here is derived from an EMBL/GenBank/DDBJ whole genome shotgun (WGS) entry which is preliminary data.</text>
</comment>
<evidence type="ECO:0000313" key="2">
    <source>
        <dbReference type="EMBL" id="RIE16179.1"/>
    </source>
</evidence>
<protein>
    <submittedName>
        <fullName evidence="2">Uncharacterized protein</fullName>
    </submittedName>
</protein>
<evidence type="ECO:0000313" key="3">
    <source>
        <dbReference type="Proteomes" id="UP000266113"/>
    </source>
</evidence>